<comment type="caution">
    <text evidence="2">The sequence shown here is derived from an EMBL/GenBank/DDBJ whole genome shotgun (WGS) entry which is preliminary data.</text>
</comment>
<feature type="compositionally biased region" description="Polar residues" evidence="1">
    <location>
        <begin position="250"/>
        <end position="264"/>
    </location>
</feature>
<evidence type="ECO:0008006" key="4">
    <source>
        <dbReference type="Google" id="ProtNLM"/>
    </source>
</evidence>
<feature type="compositionally biased region" description="Basic and acidic residues" evidence="1">
    <location>
        <begin position="225"/>
        <end position="249"/>
    </location>
</feature>
<accession>A0A940PF56</accession>
<dbReference type="Proteomes" id="UP000674938">
    <property type="component" value="Unassembled WGS sequence"/>
</dbReference>
<evidence type="ECO:0000256" key="1">
    <source>
        <dbReference type="SAM" id="MobiDB-lite"/>
    </source>
</evidence>
<dbReference type="AlphaFoldDB" id="A0A940PF56"/>
<evidence type="ECO:0000313" key="2">
    <source>
        <dbReference type="EMBL" id="MBP1042396.1"/>
    </source>
</evidence>
<organism evidence="2 3">
    <name type="scientific">Vagococcus allomyrinae</name>
    <dbReference type="NCBI Taxonomy" id="2794353"/>
    <lineage>
        <taxon>Bacteria</taxon>
        <taxon>Bacillati</taxon>
        <taxon>Bacillota</taxon>
        <taxon>Bacilli</taxon>
        <taxon>Lactobacillales</taxon>
        <taxon>Enterococcaceae</taxon>
        <taxon>Vagococcus</taxon>
    </lineage>
</organism>
<name>A0A940PF56_9ENTE</name>
<sequence length="434" mass="49720">MKYIVKGIKLLLIAFLLGQYLPTTVEAIEFINDNLSIQNVSPLYTYKAEADPNFENEFLKMQNEFSHEDYVVQQPFKVFFYEEDLNEIAYYPIVSDQHLIGLVYQNLVTGEYDLESSEIVEQFSMYKFSATNQVPITLIKIGTELLGKTSNVTVNFSSPQKTNQENESLLSQVDFSHMNFGQVTNIYEQTNLLFEKMEVNNQESDNLESLQLSEQLNETIGTTETDEKVIPSSLENKEERPEKTDDTDSKTNITPEKLNDSQNRNVKEQQLDTPLVFFNQDIPGEFSGDGKDIYYQVNIPNYQPDSVNEEYVFSLTGSNATGSILELYDASKKHIASARQLQGYTSTFTKKLEPGTYYVKTAGYYSTKTGSYTLRVDRSITKHDANNSFGTAEPLDFNQELLGSFEHIYNDQDYYRIEVPTYHADSVNEEYVFS</sequence>
<keyword evidence="3" id="KW-1185">Reference proteome</keyword>
<evidence type="ECO:0000313" key="3">
    <source>
        <dbReference type="Proteomes" id="UP000674938"/>
    </source>
</evidence>
<feature type="non-terminal residue" evidence="2">
    <location>
        <position position="434"/>
    </location>
</feature>
<gene>
    <name evidence="2" type="ORF">I6N95_15355</name>
</gene>
<dbReference type="Gene3D" id="2.60.120.380">
    <property type="match status" value="1"/>
</dbReference>
<dbReference type="RefSeq" id="WP_209529543.1">
    <property type="nucleotide sequence ID" value="NZ_JAEEGA010000010.1"/>
</dbReference>
<protein>
    <recommendedName>
        <fullName evidence="4">Peptidase C-terminal archaeal/bacterial domain-containing protein</fullName>
    </recommendedName>
</protein>
<feature type="region of interest" description="Disordered" evidence="1">
    <location>
        <begin position="218"/>
        <end position="264"/>
    </location>
</feature>
<proteinExistence type="predicted"/>
<dbReference type="EMBL" id="JAEEGA010000010">
    <property type="protein sequence ID" value="MBP1042396.1"/>
    <property type="molecule type" value="Genomic_DNA"/>
</dbReference>
<reference evidence="2" key="1">
    <citation type="submission" date="2020-12" db="EMBL/GenBank/DDBJ databases">
        <title>Vagococcus allomyrinae sp. nov. and Enterococcus lavae sp. nov., isolated from the larvae of Allomyrina dichotoma.</title>
        <authorList>
            <person name="Lee S.D."/>
        </authorList>
    </citation>
    <scope>NUCLEOTIDE SEQUENCE</scope>
    <source>
        <strain evidence="2">BWB3-3</strain>
    </source>
</reference>